<dbReference type="PANTHER" id="PTHR43027">
    <property type="entry name" value="DOXORUBICIN RESISTANCE ABC TRANSPORTER PERMEASE PROTEIN DRRC-RELATED"/>
    <property type="match status" value="1"/>
</dbReference>
<keyword evidence="2 5" id="KW-0812">Transmembrane</keyword>
<evidence type="ECO:0000256" key="1">
    <source>
        <dbReference type="ARBA" id="ARBA00004141"/>
    </source>
</evidence>
<feature type="transmembrane region" description="Helical" evidence="5">
    <location>
        <begin position="358"/>
        <end position="380"/>
    </location>
</feature>
<gene>
    <name evidence="7" type="ORF">SAMN05421730_101169</name>
</gene>
<dbReference type="STRING" id="1619234.SAMN05421730_101169"/>
<feature type="domain" description="ABC-2 type transporter transmembrane" evidence="6">
    <location>
        <begin position="21"/>
        <end position="378"/>
    </location>
</feature>
<comment type="subcellular location">
    <subcellularLocation>
        <location evidence="1">Membrane</location>
        <topology evidence="1">Multi-pass membrane protein</topology>
    </subcellularLocation>
</comment>
<feature type="transmembrane region" description="Helical" evidence="5">
    <location>
        <begin position="264"/>
        <end position="292"/>
    </location>
</feature>
<evidence type="ECO:0000256" key="4">
    <source>
        <dbReference type="ARBA" id="ARBA00023136"/>
    </source>
</evidence>
<evidence type="ECO:0000259" key="6">
    <source>
        <dbReference type="Pfam" id="PF12698"/>
    </source>
</evidence>
<dbReference type="InterPro" id="IPR052902">
    <property type="entry name" value="ABC-2_transporter"/>
</dbReference>
<evidence type="ECO:0000256" key="3">
    <source>
        <dbReference type="ARBA" id="ARBA00022989"/>
    </source>
</evidence>
<dbReference type="PANTHER" id="PTHR43027:SF1">
    <property type="entry name" value="DOXORUBICIN RESISTANCE ABC TRANSPORTER PERMEASE PROTEIN DRRC-RELATED"/>
    <property type="match status" value="1"/>
</dbReference>
<keyword evidence="8" id="KW-1185">Reference proteome</keyword>
<organism evidence="7 8">
    <name type="scientific">Anaerobium acetethylicum</name>
    <dbReference type="NCBI Taxonomy" id="1619234"/>
    <lineage>
        <taxon>Bacteria</taxon>
        <taxon>Bacillati</taxon>
        <taxon>Bacillota</taxon>
        <taxon>Clostridia</taxon>
        <taxon>Lachnospirales</taxon>
        <taxon>Lachnospiraceae</taxon>
        <taxon>Anaerobium</taxon>
    </lineage>
</organism>
<feature type="transmembrane region" description="Helical" evidence="5">
    <location>
        <begin position="192"/>
        <end position="213"/>
    </location>
</feature>
<dbReference type="Proteomes" id="UP000199315">
    <property type="component" value="Unassembled WGS sequence"/>
</dbReference>
<evidence type="ECO:0000313" key="7">
    <source>
        <dbReference type="EMBL" id="SCP97539.1"/>
    </source>
</evidence>
<protein>
    <submittedName>
        <fullName evidence="7">ABC-2 type transport system permease protein</fullName>
    </submittedName>
</protein>
<dbReference type="RefSeq" id="WP_091233752.1">
    <property type="nucleotide sequence ID" value="NZ_FMKA01000011.1"/>
</dbReference>
<evidence type="ECO:0000256" key="2">
    <source>
        <dbReference type="ARBA" id="ARBA00022692"/>
    </source>
</evidence>
<dbReference type="EMBL" id="FMKA01000011">
    <property type="protein sequence ID" value="SCP97539.1"/>
    <property type="molecule type" value="Genomic_DNA"/>
</dbReference>
<dbReference type="GO" id="GO:0016020">
    <property type="term" value="C:membrane"/>
    <property type="evidence" value="ECO:0007669"/>
    <property type="project" value="UniProtKB-SubCell"/>
</dbReference>
<feature type="transmembrane region" description="Helical" evidence="5">
    <location>
        <begin position="233"/>
        <end position="258"/>
    </location>
</feature>
<name>A0A1D3TU26_9FIRM</name>
<proteinExistence type="predicted"/>
<sequence length="395" mass="43654">MKVFSAYFKVLRKNIVGIAIYMLVFLVVVIFSTLGNQSDETTGFEETKTALTIINEDGDHAMTAGLIAYLQEHSVSAEVKNDREMIQDALFFRVTEYVLRIPEGFSENFGRDGELSLEKTAIGQSFGSVYVDSMVNRYLNTWRVYQELAGDMAPDKIQEYVKEDIEKEAAVSLGSGDTSENHGYSMSYYFNMAAYSTLSVIIIGVCIVMGSFYQKDLKRRIQCSPIRTTKMNVILAGANLIFAFAVFALNILVGFVIFGRKIFSTAGIFMCLNLFIFTIATLSISMLVVLVVKSKAAQNAAANTISLGMCFLGGAFVPQFLLGDSIKLLASFTPAYWYIKANNEIDLLETYTLDTMQGILTCYAVEAGFAVAIFSLALFISKQRAMAGYSSQGKQ</sequence>
<reference evidence="7 8" key="1">
    <citation type="submission" date="2016-09" db="EMBL/GenBank/DDBJ databases">
        <authorList>
            <person name="Capua I."/>
            <person name="De Benedictis P."/>
            <person name="Joannis T."/>
            <person name="Lombin L.H."/>
            <person name="Cattoli G."/>
        </authorList>
    </citation>
    <scope>NUCLEOTIDE SEQUENCE [LARGE SCALE GENOMIC DNA]</scope>
    <source>
        <strain evidence="7 8">GluBS11</strain>
    </source>
</reference>
<dbReference type="AlphaFoldDB" id="A0A1D3TU26"/>
<feature type="transmembrane region" description="Helical" evidence="5">
    <location>
        <begin position="15"/>
        <end position="34"/>
    </location>
</feature>
<dbReference type="Gene3D" id="3.40.1710.10">
    <property type="entry name" value="abc type-2 transporter like domain"/>
    <property type="match status" value="1"/>
</dbReference>
<evidence type="ECO:0000256" key="5">
    <source>
        <dbReference type="SAM" id="Phobius"/>
    </source>
</evidence>
<evidence type="ECO:0000313" key="8">
    <source>
        <dbReference type="Proteomes" id="UP000199315"/>
    </source>
</evidence>
<accession>A0A1D3TU26</accession>
<keyword evidence="4 5" id="KW-0472">Membrane</keyword>
<dbReference type="OrthoDB" id="9774039at2"/>
<dbReference type="Pfam" id="PF12698">
    <property type="entry name" value="ABC2_membrane_3"/>
    <property type="match status" value="1"/>
</dbReference>
<keyword evidence="3 5" id="KW-1133">Transmembrane helix</keyword>
<dbReference type="InterPro" id="IPR013525">
    <property type="entry name" value="ABC2_TM"/>
</dbReference>
<feature type="transmembrane region" description="Helical" evidence="5">
    <location>
        <begin position="304"/>
        <end position="322"/>
    </location>
</feature>
<dbReference type="GO" id="GO:0140359">
    <property type="term" value="F:ABC-type transporter activity"/>
    <property type="evidence" value="ECO:0007669"/>
    <property type="project" value="InterPro"/>
</dbReference>